<keyword evidence="7" id="KW-0735">Signal-anchor</keyword>
<dbReference type="FunFam" id="3.40.50.2000:FF:000032">
    <property type="entry name" value="3-deoxy-D-manno-octulosonic acid transferase"/>
    <property type="match status" value="1"/>
</dbReference>
<dbReference type="SUPFAM" id="SSF53756">
    <property type="entry name" value="UDP-Glycosyltransferase/glycogen phosphorylase"/>
    <property type="match status" value="1"/>
</dbReference>
<comment type="caution">
    <text evidence="14">The sequence shown here is derived from an EMBL/GenBank/DDBJ whole genome shotgun (WGS) entry which is preliminary data.</text>
</comment>
<evidence type="ECO:0000256" key="11">
    <source>
        <dbReference type="PIRSR" id="PIRSR639901-2"/>
    </source>
</evidence>
<evidence type="ECO:0000256" key="6">
    <source>
        <dbReference type="ARBA" id="ARBA00022679"/>
    </source>
</evidence>
<evidence type="ECO:0000259" key="13">
    <source>
        <dbReference type="Pfam" id="PF04413"/>
    </source>
</evidence>
<evidence type="ECO:0000256" key="2">
    <source>
        <dbReference type="ARBA" id="ARBA00004713"/>
    </source>
</evidence>
<dbReference type="Gene3D" id="3.40.50.2000">
    <property type="entry name" value="Glycogen Phosphorylase B"/>
    <property type="match status" value="1"/>
</dbReference>
<dbReference type="Proteomes" id="UP000298050">
    <property type="component" value="Unassembled WGS sequence"/>
</dbReference>
<dbReference type="InterPro" id="IPR007507">
    <property type="entry name" value="Glycos_transf_N"/>
</dbReference>
<dbReference type="InterPro" id="IPR038107">
    <property type="entry name" value="Glycos_transf_N_sf"/>
</dbReference>
<keyword evidence="12" id="KW-0448">Lipopolysaccharide biosynthesis</keyword>
<accession>A0A4Z0M096</accession>
<proteinExistence type="inferred from homology"/>
<comment type="similarity">
    <text evidence="3">Belongs to the glycosyltransferase group 1 family. Glycosyltransferase 30 subfamily.</text>
</comment>
<evidence type="ECO:0000256" key="7">
    <source>
        <dbReference type="ARBA" id="ARBA00022968"/>
    </source>
</evidence>
<keyword evidence="7" id="KW-0812">Transmembrane</keyword>
<comment type="pathway">
    <text evidence="2 12">Bacterial outer membrane biogenesis; LPS core biosynthesis.</text>
</comment>
<organism evidence="14 15">
    <name type="scientific">Mangrovimicrobium sediminis</name>
    <dbReference type="NCBI Taxonomy" id="2562682"/>
    <lineage>
        <taxon>Bacteria</taxon>
        <taxon>Pseudomonadati</taxon>
        <taxon>Pseudomonadota</taxon>
        <taxon>Gammaproteobacteria</taxon>
        <taxon>Cellvibrionales</taxon>
        <taxon>Halieaceae</taxon>
        <taxon>Mangrovimicrobium</taxon>
    </lineage>
</organism>
<feature type="site" description="Transition state stabilizer" evidence="11">
    <location>
        <position position="131"/>
    </location>
</feature>
<keyword evidence="12" id="KW-0472">Membrane</keyword>
<gene>
    <name evidence="14" type="ORF">E4634_11725</name>
</gene>
<evidence type="ECO:0000256" key="12">
    <source>
        <dbReference type="RuleBase" id="RU365103"/>
    </source>
</evidence>
<comment type="subcellular location">
    <subcellularLocation>
        <location evidence="1">Cell inner membrane</location>
        <topology evidence="1">Single-pass membrane protein</topology>
        <orientation evidence="1">Cytoplasmic side</orientation>
    </subcellularLocation>
    <subcellularLocation>
        <location evidence="12">Cell membrane</location>
    </subcellularLocation>
</comment>
<evidence type="ECO:0000313" key="15">
    <source>
        <dbReference type="Proteomes" id="UP000298050"/>
    </source>
</evidence>
<keyword evidence="6 12" id="KW-0808">Transferase</keyword>
<evidence type="ECO:0000256" key="4">
    <source>
        <dbReference type="ARBA" id="ARBA00012621"/>
    </source>
</evidence>
<feature type="active site" description="Proton acceptor" evidence="10">
    <location>
        <position position="61"/>
    </location>
</feature>
<feature type="domain" description="3-deoxy-D-manno-octulosonic-acid transferase N-terminal" evidence="13">
    <location>
        <begin position="33"/>
        <end position="212"/>
    </location>
</feature>
<dbReference type="EMBL" id="SRLE01000008">
    <property type="protein sequence ID" value="TGD72951.1"/>
    <property type="molecule type" value="Genomic_DNA"/>
</dbReference>
<comment type="catalytic activity">
    <reaction evidence="9 12">
        <text>lipid IVA (E. coli) + CMP-3-deoxy-beta-D-manno-octulosonate = alpha-Kdo-(2-&gt;6)-lipid IVA (E. coli) + CMP + H(+)</text>
        <dbReference type="Rhea" id="RHEA:28066"/>
        <dbReference type="ChEBI" id="CHEBI:15378"/>
        <dbReference type="ChEBI" id="CHEBI:58603"/>
        <dbReference type="ChEBI" id="CHEBI:60364"/>
        <dbReference type="ChEBI" id="CHEBI:60377"/>
        <dbReference type="ChEBI" id="CHEBI:85987"/>
        <dbReference type="EC" id="2.4.99.12"/>
    </reaction>
</comment>
<evidence type="ECO:0000256" key="3">
    <source>
        <dbReference type="ARBA" id="ARBA00006380"/>
    </source>
</evidence>
<dbReference type="GO" id="GO:0009244">
    <property type="term" value="P:lipopolysaccharide core region biosynthetic process"/>
    <property type="evidence" value="ECO:0007669"/>
    <property type="project" value="UniProtKB-UniRule"/>
</dbReference>
<dbReference type="InterPro" id="IPR039901">
    <property type="entry name" value="Kdotransferase"/>
</dbReference>
<comment type="function">
    <text evidence="12">Involved in lipopolysaccharide (LPS) biosynthesis. Catalyzes the transfer of 3-deoxy-D-manno-octulosonate (Kdo) residue(s) from CMP-Kdo to lipid IV(A), the tetraacyldisaccharide-1,4'-bisphosphate precursor of lipid A.</text>
</comment>
<dbReference type="GO" id="GO:0005886">
    <property type="term" value="C:plasma membrane"/>
    <property type="evidence" value="ECO:0007669"/>
    <property type="project" value="UniProtKB-SubCell"/>
</dbReference>
<dbReference type="GO" id="GO:0009245">
    <property type="term" value="P:lipid A biosynthetic process"/>
    <property type="evidence" value="ECO:0007669"/>
    <property type="project" value="TreeGrafter"/>
</dbReference>
<dbReference type="EC" id="2.4.99.12" evidence="4 12"/>
<name>A0A4Z0M096_9GAMM</name>
<dbReference type="Pfam" id="PF04413">
    <property type="entry name" value="Glycos_transf_N"/>
    <property type="match status" value="1"/>
</dbReference>
<keyword evidence="15" id="KW-1185">Reference proteome</keyword>
<dbReference type="RefSeq" id="WP_135444101.1">
    <property type="nucleotide sequence ID" value="NZ_SRLE01000008.1"/>
</dbReference>
<feature type="site" description="Transition state stabilizer" evidence="11">
    <location>
        <position position="209"/>
    </location>
</feature>
<evidence type="ECO:0000256" key="9">
    <source>
        <dbReference type="ARBA" id="ARBA00049183"/>
    </source>
</evidence>
<sequence length="424" mass="45890">MRYLYSALLYLLVPVLLLRVLWRSRRAPAYRRRLAERFGLFPAPAPVPGPVIWVHAVSVGETLAAAPLVHALLQRHPGGRVVVTTTTPTGSARVADLFGASVFHVYLPWDLPGAVRRFLARLQPDLLILLETELWPNLLHYTHVSGCRIVLANARMSERSARGYGRLAGFTREVLGNLDALACQAQADAARLEALGAAPSRVSVTGSLKFDIDIDPVQREAAQRLQAALGRPVLLGASTHAGEEALLLDAFAAAREHEPALLLLLVPRHPERFDEVYRLCRERGWPVARRSAGEPLPADCAVLLGDTMGELRLFCGVASVCVVGGSFIPHGGQNPLEAAAWGVPLLCGPQMYNFSEITRLLTEAGAMRQLADPQQLAPALAELLGDAGLRAQVGRAGEAVVERNRGALARVLGLVDELLAQRRI</sequence>
<dbReference type="UniPathway" id="UPA00958"/>
<evidence type="ECO:0000313" key="14">
    <source>
        <dbReference type="EMBL" id="TGD72951.1"/>
    </source>
</evidence>
<dbReference type="FunFam" id="3.40.50.11720:FF:000001">
    <property type="entry name" value="3-deoxy-D-manno-octulosonic acid transferase"/>
    <property type="match status" value="1"/>
</dbReference>
<keyword evidence="12" id="KW-1003">Cell membrane</keyword>
<evidence type="ECO:0000256" key="1">
    <source>
        <dbReference type="ARBA" id="ARBA00004388"/>
    </source>
</evidence>
<protein>
    <recommendedName>
        <fullName evidence="5 12">3-deoxy-D-manno-octulosonic acid transferase</fullName>
        <shortName evidence="12">Kdo transferase</shortName>
        <ecNumber evidence="4 12">2.4.99.12</ecNumber>
    </recommendedName>
    <alternativeName>
        <fullName evidence="8 12">Lipid IV(A) 3-deoxy-D-manno-octulosonic acid transferase</fullName>
    </alternativeName>
</protein>
<dbReference type="NCBIfam" id="NF004388">
    <property type="entry name" value="PRK05749.1-4"/>
    <property type="match status" value="1"/>
</dbReference>
<dbReference type="OrthoDB" id="9789797at2"/>
<dbReference type="Gene3D" id="3.40.50.11720">
    <property type="entry name" value="3-Deoxy-D-manno-octulosonic-acid transferase, N-terminal domain"/>
    <property type="match status" value="1"/>
</dbReference>
<dbReference type="AlphaFoldDB" id="A0A4Z0M096"/>
<dbReference type="GO" id="GO:0043842">
    <property type="term" value="F:Kdo transferase activity"/>
    <property type="evidence" value="ECO:0007669"/>
    <property type="project" value="UniProtKB-EC"/>
</dbReference>
<reference evidence="14 15" key="1">
    <citation type="submission" date="2019-04" db="EMBL/GenBank/DDBJ databases">
        <title>Taxonomy of novel Haliea sp. from mangrove soil of West Coast of India.</title>
        <authorList>
            <person name="Verma A."/>
            <person name="Kumar P."/>
            <person name="Krishnamurthi S."/>
        </authorList>
    </citation>
    <scope>NUCLEOTIDE SEQUENCE [LARGE SCALE GENOMIC DNA]</scope>
    <source>
        <strain evidence="14 15">SAOS-164</strain>
    </source>
</reference>
<dbReference type="PANTHER" id="PTHR42755:SF1">
    <property type="entry name" value="3-DEOXY-D-MANNO-OCTULOSONIC ACID TRANSFERASE, MITOCHONDRIAL-RELATED"/>
    <property type="match status" value="1"/>
</dbReference>
<evidence type="ECO:0000256" key="10">
    <source>
        <dbReference type="PIRSR" id="PIRSR639901-1"/>
    </source>
</evidence>
<evidence type="ECO:0000256" key="8">
    <source>
        <dbReference type="ARBA" id="ARBA00031445"/>
    </source>
</evidence>
<dbReference type="PANTHER" id="PTHR42755">
    <property type="entry name" value="3-DEOXY-MANNO-OCTULOSONATE CYTIDYLYLTRANSFERASE"/>
    <property type="match status" value="1"/>
</dbReference>
<evidence type="ECO:0000256" key="5">
    <source>
        <dbReference type="ARBA" id="ARBA00019077"/>
    </source>
</evidence>